<evidence type="ECO:0000313" key="2">
    <source>
        <dbReference type="Proteomes" id="UP001141552"/>
    </source>
</evidence>
<comment type="caution">
    <text evidence="1">The sequence shown here is derived from an EMBL/GenBank/DDBJ whole genome shotgun (WGS) entry which is preliminary data.</text>
</comment>
<protein>
    <submittedName>
        <fullName evidence="1">Uncharacterized protein</fullName>
    </submittedName>
</protein>
<proteinExistence type="predicted"/>
<evidence type="ECO:0000313" key="1">
    <source>
        <dbReference type="EMBL" id="KAJ4837340.1"/>
    </source>
</evidence>
<dbReference type="OrthoDB" id="814136at2759"/>
<dbReference type="EMBL" id="JAKUCV010003859">
    <property type="protein sequence ID" value="KAJ4837340.1"/>
    <property type="molecule type" value="Genomic_DNA"/>
</dbReference>
<gene>
    <name evidence="1" type="ORF">Tsubulata_032551</name>
</gene>
<keyword evidence="2" id="KW-1185">Reference proteome</keyword>
<sequence length="65" mass="7634">MNQLPIQSFISVARRRTLISHSPSPSRKVICAKRRAMASVDSSFKKTHLVNPCRNFRLFWVYDRQ</sequence>
<name>A0A9Q0FTC8_9ROSI</name>
<dbReference type="AlphaFoldDB" id="A0A9Q0FTC8"/>
<reference evidence="1" key="1">
    <citation type="submission" date="2022-02" db="EMBL/GenBank/DDBJ databases">
        <authorList>
            <person name="Henning P.M."/>
            <person name="McCubbin A.G."/>
            <person name="Shore J.S."/>
        </authorList>
    </citation>
    <scope>NUCLEOTIDE SEQUENCE</scope>
    <source>
        <strain evidence="1">F60SS</strain>
        <tissue evidence="1">Leaves</tissue>
    </source>
</reference>
<reference evidence="1" key="2">
    <citation type="journal article" date="2023" name="Plants (Basel)">
        <title>Annotation of the Turnera subulata (Passifloraceae) Draft Genome Reveals the S-Locus Evolved after the Divergence of Turneroideae from Passifloroideae in a Stepwise Manner.</title>
        <authorList>
            <person name="Henning P.M."/>
            <person name="Roalson E.H."/>
            <person name="Mir W."/>
            <person name="McCubbin A.G."/>
            <person name="Shore J.S."/>
        </authorList>
    </citation>
    <scope>NUCLEOTIDE SEQUENCE</scope>
    <source>
        <strain evidence="1">F60SS</strain>
    </source>
</reference>
<dbReference type="Proteomes" id="UP001141552">
    <property type="component" value="Unassembled WGS sequence"/>
</dbReference>
<organism evidence="1 2">
    <name type="scientific">Turnera subulata</name>
    <dbReference type="NCBI Taxonomy" id="218843"/>
    <lineage>
        <taxon>Eukaryota</taxon>
        <taxon>Viridiplantae</taxon>
        <taxon>Streptophyta</taxon>
        <taxon>Embryophyta</taxon>
        <taxon>Tracheophyta</taxon>
        <taxon>Spermatophyta</taxon>
        <taxon>Magnoliopsida</taxon>
        <taxon>eudicotyledons</taxon>
        <taxon>Gunneridae</taxon>
        <taxon>Pentapetalae</taxon>
        <taxon>rosids</taxon>
        <taxon>fabids</taxon>
        <taxon>Malpighiales</taxon>
        <taxon>Passifloraceae</taxon>
        <taxon>Turnera</taxon>
    </lineage>
</organism>
<accession>A0A9Q0FTC8</accession>